<evidence type="ECO:0000256" key="4">
    <source>
        <dbReference type="ARBA" id="ARBA00022741"/>
    </source>
</evidence>
<evidence type="ECO:0000256" key="2">
    <source>
        <dbReference type="ARBA" id="ARBA00022679"/>
    </source>
</evidence>
<feature type="binding site" evidence="9">
    <location>
        <begin position="97"/>
        <end position="99"/>
    </location>
    <ligand>
        <name>ATP</name>
        <dbReference type="ChEBI" id="CHEBI:30616"/>
    </ligand>
</feature>
<keyword evidence="4 9" id="KW-0547">Nucleotide-binding</keyword>
<feature type="domain" description="Cytidyltransferase-like" evidence="10">
    <location>
        <begin position="13"/>
        <end position="141"/>
    </location>
</feature>
<dbReference type="Pfam" id="PF01467">
    <property type="entry name" value="CTP_transf_like"/>
    <property type="match status" value="1"/>
</dbReference>
<dbReference type="GO" id="GO:0005524">
    <property type="term" value="F:ATP binding"/>
    <property type="evidence" value="ECO:0007669"/>
    <property type="project" value="UniProtKB-KW"/>
</dbReference>
<dbReference type="NCBIfam" id="TIGR01510">
    <property type="entry name" value="coaD_prev_kdtB"/>
    <property type="match status" value="1"/>
</dbReference>
<dbReference type="SUPFAM" id="SSF52374">
    <property type="entry name" value="Nucleotidylyl transferase"/>
    <property type="match status" value="1"/>
</dbReference>
<comment type="subcellular location">
    <subcellularLocation>
        <location evidence="9">Cytoplasm</location>
    </subcellularLocation>
</comment>
<dbReference type="CDD" id="cd02163">
    <property type="entry name" value="PPAT"/>
    <property type="match status" value="1"/>
</dbReference>
<feature type="binding site" evidence="9">
    <location>
        <begin position="17"/>
        <end position="18"/>
    </location>
    <ligand>
        <name>ATP</name>
        <dbReference type="ChEBI" id="CHEBI:30616"/>
    </ligand>
</feature>
<keyword evidence="1 9" id="KW-0963">Cytoplasm</keyword>
<evidence type="ECO:0000256" key="5">
    <source>
        <dbReference type="ARBA" id="ARBA00022840"/>
    </source>
</evidence>
<feature type="binding site" evidence="9">
    <location>
        <position position="96"/>
    </location>
    <ligand>
        <name>substrate</name>
    </ligand>
</feature>
<feature type="binding site" evidence="9">
    <location>
        <position position="25"/>
    </location>
    <ligand>
        <name>ATP</name>
        <dbReference type="ChEBI" id="CHEBI:30616"/>
    </ligand>
</feature>
<keyword evidence="2 9" id="KW-0808">Transferase</keyword>
<dbReference type="PANTHER" id="PTHR21342">
    <property type="entry name" value="PHOSPHOPANTETHEINE ADENYLYLTRANSFERASE"/>
    <property type="match status" value="1"/>
</dbReference>
<dbReference type="GO" id="GO:0015937">
    <property type="term" value="P:coenzyme A biosynthetic process"/>
    <property type="evidence" value="ECO:0007669"/>
    <property type="project" value="UniProtKB-UniRule"/>
</dbReference>
<dbReference type="GO" id="GO:0004595">
    <property type="term" value="F:pantetheine-phosphate adenylyltransferase activity"/>
    <property type="evidence" value="ECO:0007669"/>
    <property type="project" value="UniProtKB-UniRule"/>
</dbReference>
<dbReference type="PRINTS" id="PR01020">
    <property type="entry name" value="LPSBIOSNTHSS"/>
</dbReference>
<feature type="binding site" evidence="9">
    <location>
        <position position="49"/>
    </location>
    <ligand>
        <name>substrate</name>
    </ligand>
</feature>
<comment type="catalytic activity">
    <reaction evidence="8 9">
        <text>(R)-4'-phosphopantetheine + ATP + H(+) = 3'-dephospho-CoA + diphosphate</text>
        <dbReference type="Rhea" id="RHEA:19801"/>
        <dbReference type="ChEBI" id="CHEBI:15378"/>
        <dbReference type="ChEBI" id="CHEBI:30616"/>
        <dbReference type="ChEBI" id="CHEBI:33019"/>
        <dbReference type="ChEBI" id="CHEBI:57328"/>
        <dbReference type="ChEBI" id="CHEBI:61723"/>
        <dbReference type="EC" id="2.7.7.3"/>
    </reaction>
</comment>
<sequence>MSEKGISKKKIAVCPGSFDPITYGHLDIIRRARHVFDEVYIAVLNNSNKKGLFTIDERLSLIEQSLDGDMDGIFVESFQGLLVDYCKQVDAHVIVRGLRAVSDFEYEMQLTSMNKALAPDIDTFYIQARNEYSFVSSSVVKDVVKHGGQASDFVPDIVANALSQKFNQ</sequence>
<reference evidence="11 12" key="1">
    <citation type="submission" date="2018-11" db="EMBL/GenBank/DDBJ databases">
        <title>Genomic Encyclopedia of Type Strains, Phase IV (KMG-IV): sequencing the most valuable type-strain genomes for metagenomic binning, comparative biology and taxonomic classification.</title>
        <authorList>
            <person name="Goeker M."/>
        </authorList>
    </citation>
    <scope>NUCLEOTIDE SEQUENCE [LARGE SCALE GENOMIC DNA]</scope>
    <source>
        <strain evidence="11 12">DSM 29158</strain>
    </source>
</reference>
<protein>
    <recommendedName>
        <fullName evidence="9">Phosphopantetheine adenylyltransferase</fullName>
        <ecNumber evidence="9">2.7.7.3</ecNumber>
    </recommendedName>
    <alternativeName>
        <fullName evidence="9">Dephospho-CoA pyrophosphorylase</fullName>
    </alternativeName>
    <alternativeName>
        <fullName evidence="9">Pantetheine-phosphate adenylyltransferase</fullName>
        <shortName evidence="9">PPAT</shortName>
    </alternativeName>
</protein>
<dbReference type="OrthoDB" id="9806661at2"/>
<feature type="binding site" evidence="9">
    <location>
        <position position="107"/>
    </location>
    <ligand>
        <name>ATP</name>
        <dbReference type="ChEBI" id="CHEBI:30616"/>
    </ligand>
</feature>
<comment type="subunit">
    <text evidence="9">Homohexamer.</text>
</comment>
<keyword evidence="3 9" id="KW-0548">Nucleotidyltransferase</keyword>
<dbReference type="InterPro" id="IPR014729">
    <property type="entry name" value="Rossmann-like_a/b/a_fold"/>
</dbReference>
<comment type="cofactor">
    <cofactor evidence="9">
        <name>Mg(2+)</name>
        <dbReference type="ChEBI" id="CHEBI:18420"/>
    </cofactor>
</comment>
<accession>A0A3N5CJ86</accession>
<dbReference type="NCBIfam" id="TIGR00125">
    <property type="entry name" value="cyt_tran_rel"/>
    <property type="match status" value="1"/>
</dbReference>
<dbReference type="Proteomes" id="UP000277108">
    <property type="component" value="Unassembled WGS sequence"/>
</dbReference>
<evidence type="ECO:0000256" key="3">
    <source>
        <dbReference type="ARBA" id="ARBA00022695"/>
    </source>
</evidence>
<evidence type="ECO:0000259" key="10">
    <source>
        <dbReference type="Pfam" id="PF01467"/>
    </source>
</evidence>
<evidence type="ECO:0000256" key="8">
    <source>
        <dbReference type="ARBA" id="ARBA00029346"/>
    </source>
</evidence>
<evidence type="ECO:0000313" key="11">
    <source>
        <dbReference type="EMBL" id="RPF57781.1"/>
    </source>
</evidence>
<feature type="binding site" evidence="9">
    <location>
        <begin position="132"/>
        <end position="138"/>
    </location>
    <ligand>
        <name>ATP</name>
        <dbReference type="ChEBI" id="CHEBI:30616"/>
    </ligand>
</feature>
<evidence type="ECO:0000256" key="1">
    <source>
        <dbReference type="ARBA" id="ARBA00022490"/>
    </source>
</evidence>
<dbReference type="InterPro" id="IPR001980">
    <property type="entry name" value="PPAT"/>
</dbReference>
<keyword evidence="7 9" id="KW-0173">Coenzyme A biosynthesis</keyword>
<comment type="similarity">
    <text evidence="9">Belongs to the bacterial CoaD family.</text>
</comment>
<proteinExistence type="inferred from homology"/>
<gene>
    <name evidence="9" type="primary">coaD</name>
    <name evidence="11" type="ORF">EDD62_0416</name>
</gene>
<dbReference type="HAMAP" id="MF_00151">
    <property type="entry name" value="PPAT_bact"/>
    <property type="match status" value="1"/>
</dbReference>
<dbReference type="Gene3D" id="3.40.50.620">
    <property type="entry name" value="HUPs"/>
    <property type="match status" value="1"/>
</dbReference>
<dbReference type="InterPro" id="IPR004821">
    <property type="entry name" value="Cyt_trans-like"/>
</dbReference>
<organism evidence="11 12">
    <name type="scientific">Abyssicoccus albus</name>
    <dbReference type="NCBI Taxonomy" id="1817405"/>
    <lineage>
        <taxon>Bacteria</taxon>
        <taxon>Bacillati</taxon>
        <taxon>Bacillota</taxon>
        <taxon>Bacilli</taxon>
        <taxon>Bacillales</taxon>
        <taxon>Abyssicoccaceae</taxon>
    </lineage>
</organism>
<feature type="binding site" evidence="9">
    <location>
        <position position="82"/>
    </location>
    <ligand>
        <name>substrate</name>
    </ligand>
</feature>
<keyword evidence="5 9" id="KW-0067">ATP-binding</keyword>
<evidence type="ECO:0000256" key="6">
    <source>
        <dbReference type="ARBA" id="ARBA00022842"/>
    </source>
</evidence>
<evidence type="ECO:0000256" key="9">
    <source>
        <dbReference type="HAMAP-Rule" id="MF_00151"/>
    </source>
</evidence>
<dbReference type="RefSeq" id="WP_123807343.1">
    <property type="nucleotide sequence ID" value="NZ_RKRK01000002.1"/>
</dbReference>
<feature type="binding site" evidence="9">
    <location>
        <position position="17"/>
    </location>
    <ligand>
        <name>substrate</name>
    </ligand>
</feature>
<evidence type="ECO:0000313" key="12">
    <source>
        <dbReference type="Proteomes" id="UP000277108"/>
    </source>
</evidence>
<dbReference type="UniPathway" id="UPA00241">
    <property type="reaction ID" value="UER00355"/>
</dbReference>
<dbReference type="PANTHER" id="PTHR21342:SF1">
    <property type="entry name" value="PHOSPHOPANTETHEINE ADENYLYLTRANSFERASE"/>
    <property type="match status" value="1"/>
</dbReference>
<keyword evidence="6 9" id="KW-0460">Magnesium</keyword>
<feature type="site" description="Transition state stabilizer" evidence="9">
    <location>
        <position position="25"/>
    </location>
</feature>
<evidence type="ECO:0000256" key="7">
    <source>
        <dbReference type="ARBA" id="ARBA00022993"/>
    </source>
</evidence>
<keyword evidence="12" id="KW-1185">Reference proteome</keyword>
<name>A0A3N5CJ86_9BACL</name>
<dbReference type="AlphaFoldDB" id="A0A3N5CJ86"/>
<comment type="caution">
    <text evidence="11">The sequence shown here is derived from an EMBL/GenBank/DDBJ whole genome shotgun (WGS) entry which is preliminary data.</text>
</comment>
<dbReference type="EMBL" id="RKRK01000002">
    <property type="protein sequence ID" value="RPF57781.1"/>
    <property type="molecule type" value="Genomic_DNA"/>
</dbReference>
<comment type="function">
    <text evidence="9">Reversibly transfers an adenylyl group from ATP to 4'-phosphopantetheine, yielding dephospho-CoA (dPCoA) and pyrophosphate.</text>
</comment>
<dbReference type="EC" id="2.7.7.3" evidence="9"/>
<dbReference type="GO" id="GO:0005737">
    <property type="term" value="C:cytoplasm"/>
    <property type="evidence" value="ECO:0007669"/>
    <property type="project" value="UniProtKB-SubCell"/>
</dbReference>
<comment type="pathway">
    <text evidence="9">Cofactor biosynthesis; coenzyme A biosynthesis; CoA from (R)-pantothenate: step 4/5.</text>
</comment>